<keyword evidence="9 16" id="KW-0067">ATP-binding</keyword>
<evidence type="ECO:0000256" key="2">
    <source>
        <dbReference type="ARBA" id="ARBA00001946"/>
    </source>
</evidence>
<reference evidence="20" key="2">
    <citation type="submission" date="2025-09" db="UniProtKB">
        <authorList>
            <consortium name="Ensembl"/>
        </authorList>
    </citation>
    <scope>IDENTIFICATION</scope>
</reference>
<evidence type="ECO:0000256" key="17">
    <source>
        <dbReference type="RuleBase" id="RU003833"/>
    </source>
</evidence>
<dbReference type="AlphaFoldDB" id="A0A3Q4BAZ1"/>
<keyword evidence="12 18" id="KW-0472">Membrane</keyword>
<comment type="subcellular location">
    <subcellularLocation>
        <location evidence="3">Membrane</location>
        <topology evidence="3">Multi-pass membrane protein</topology>
    </subcellularLocation>
</comment>
<dbReference type="Gene3D" id="3.30.420.150">
    <property type="entry name" value="Exopolyphosphatase. Domain 2"/>
    <property type="match status" value="1"/>
</dbReference>
<evidence type="ECO:0000256" key="5">
    <source>
        <dbReference type="ARBA" id="ARBA00022692"/>
    </source>
</evidence>
<protein>
    <submittedName>
        <fullName evidence="20">Uncharacterized protein</fullName>
    </submittedName>
</protein>
<evidence type="ECO:0000256" key="10">
    <source>
        <dbReference type="ARBA" id="ARBA00022842"/>
    </source>
</evidence>
<feature type="active site" description="Proton acceptor" evidence="15">
    <location>
        <position position="165"/>
    </location>
</feature>
<dbReference type="GO" id="GO:0005886">
    <property type="term" value="C:plasma membrane"/>
    <property type="evidence" value="ECO:0007669"/>
    <property type="project" value="TreeGrafter"/>
</dbReference>
<dbReference type="Ensembl" id="ENSMMOT00000015824.1">
    <property type="protein sequence ID" value="ENSMMOP00000015570.1"/>
    <property type="gene ID" value="ENSMMOG00000011868.1"/>
</dbReference>
<feature type="signal peptide" evidence="19">
    <location>
        <begin position="1"/>
        <end position="29"/>
    </location>
</feature>
<evidence type="ECO:0000256" key="7">
    <source>
        <dbReference type="ARBA" id="ARBA00022801"/>
    </source>
</evidence>
<dbReference type="Pfam" id="PF01150">
    <property type="entry name" value="GDA1_CD39"/>
    <property type="match status" value="1"/>
</dbReference>
<dbReference type="Proteomes" id="UP000261620">
    <property type="component" value="Unplaced"/>
</dbReference>
<keyword evidence="21" id="KW-1185">Reference proteome</keyword>
<keyword evidence="5 18" id="KW-0812">Transmembrane</keyword>
<evidence type="ECO:0000256" key="19">
    <source>
        <dbReference type="SAM" id="SignalP"/>
    </source>
</evidence>
<dbReference type="GO" id="GO:0045134">
    <property type="term" value="F:UDP phosphatase activity"/>
    <property type="evidence" value="ECO:0007669"/>
    <property type="project" value="TreeGrafter"/>
</dbReference>
<proteinExistence type="inferred from homology"/>
<evidence type="ECO:0000256" key="3">
    <source>
        <dbReference type="ARBA" id="ARBA00004141"/>
    </source>
</evidence>
<evidence type="ECO:0000256" key="1">
    <source>
        <dbReference type="ARBA" id="ARBA00001913"/>
    </source>
</evidence>
<keyword evidence="13" id="KW-1015">Disulfide bond</keyword>
<sequence>MARRFHQPVVPIALVLSALTAILLLTVPAEDIHEAPGFMYGIVLDAGSSHTALYIYKWPADKENGTGVVTQHSECHVKGGGISTYAGQPGAAGQSLEACLEQAMKDIPEGRHQLTPVYLGATAGMRLLHISSPEQAFQILQEVGQKIQTYPFSYRGATILSGPEEGAYGWVTVNYLLENFIKYGFVGHWLSPGRATVGALDFGGASTQITFVTREKVEDAFDMMKLRLYGHEYSVYTHSFLCYGQDQVLKRLLAHLLKSQGYSESVTHPCYPADHSRTFQLSSIFSSPCTEKYKPKTYYSQASLTVRGSGHYEHCLSNMSEIFSFDSCPFSRCSFDNVFQPNVTGSFVAFSAFFWIHSFLQRITGIAVNNPSQLEEAAKTVCAMTYNQMLKLAPEQKARLQDYCASSVFVKILVVRGYKFDETSFPRISFQSKAGDASVGWALGYVLTLSNLLPAERATLRKALTTEAWGMLIFLFVFLLATVIVHMSLHTCDGKKKDRESVN</sequence>
<evidence type="ECO:0000256" key="6">
    <source>
        <dbReference type="ARBA" id="ARBA00022741"/>
    </source>
</evidence>
<evidence type="ECO:0000256" key="9">
    <source>
        <dbReference type="ARBA" id="ARBA00022840"/>
    </source>
</evidence>
<evidence type="ECO:0000313" key="21">
    <source>
        <dbReference type="Proteomes" id="UP000261620"/>
    </source>
</evidence>
<dbReference type="GO" id="GO:0017111">
    <property type="term" value="F:ribonucleoside triphosphate phosphatase activity"/>
    <property type="evidence" value="ECO:0007669"/>
    <property type="project" value="TreeGrafter"/>
</dbReference>
<feature type="chain" id="PRO_5018553098" evidence="19">
    <location>
        <begin position="30"/>
        <end position="503"/>
    </location>
</feature>
<dbReference type="STRING" id="94237.ENSMMOP00000015570"/>
<dbReference type="PANTHER" id="PTHR11782:SF33">
    <property type="entry name" value="ECTONUCLEOSIDE TRIPHOSPHATE DIPHOSPHOHYDROLASE 2"/>
    <property type="match status" value="1"/>
</dbReference>
<feature type="binding site" evidence="16">
    <location>
        <begin position="204"/>
        <end position="208"/>
    </location>
    <ligand>
        <name>ATP</name>
        <dbReference type="ChEBI" id="CHEBI:30616"/>
    </ligand>
</feature>
<dbReference type="GO" id="GO:0005524">
    <property type="term" value="F:ATP binding"/>
    <property type="evidence" value="ECO:0007669"/>
    <property type="project" value="UniProtKB-KW"/>
</dbReference>
<evidence type="ECO:0000256" key="12">
    <source>
        <dbReference type="ARBA" id="ARBA00023136"/>
    </source>
</evidence>
<keyword evidence="8" id="KW-0106">Calcium</keyword>
<dbReference type="Gene3D" id="3.30.420.40">
    <property type="match status" value="1"/>
</dbReference>
<name>A0A3Q4BAZ1_MOLML</name>
<accession>A0A3Q4BAZ1</accession>
<evidence type="ECO:0000256" key="16">
    <source>
        <dbReference type="PIRSR" id="PIRSR600407-2"/>
    </source>
</evidence>
<dbReference type="InterPro" id="IPR000407">
    <property type="entry name" value="GDA1_CD39_NTPase"/>
</dbReference>
<evidence type="ECO:0000256" key="8">
    <source>
        <dbReference type="ARBA" id="ARBA00022837"/>
    </source>
</evidence>
<keyword evidence="10" id="KW-0460">Magnesium</keyword>
<evidence type="ECO:0000256" key="15">
    <source>
        <dbReference type="PIRSR" id="PIRSR600407-1"/>
    </source>
</evidence>
<organism evidence="20 21">
    <name type="scientific">Mola mola</name>
    <name type="common">Ocean sunfish</name>
    <name type="synonym">Tetraodon mola</name>
    <dbReference type="NCBI Taxonomy" id="94237"/>
    <lineage>
        <taxon>Eukaryota</taxon>
        <taxon>Metazoa</taxon>
        <taxon>Chordata</taxon>
        <taxon>Craniata</taxon>
        <taxon>Vertebrata</taxon>
        <taxon>Euteleostomi</taxon>
        <taxon>Actinopterygii</taxon>
        <taxon>Neopterygii</taxon>
        <taxon>Teleostei</taxon>
        <taxon>Neoteleostei</taxon>
        <taxon>Acanthomorphata</taxon>
        <taxon>Eupercaria</taxon>
        <taxon>Tetraodontiformes</taxon>
        <taxon>Molidae</taxon>
        <taxon>Mola</taxon>
    </lineage>
</organism>
<evidence type="ECO:0000256" key="14">
    <source>
        <dbReference type="ARBA" id="ARBA00023180"/>
    </source>
</evidence>
<feature type="transmembrane region" description="Helical" evidence="18">
    <location>
        <begin position="468"/>
        <end position="489"/>
    </location>
</feature>
<dbReference type="GO" id="GO:0004382">
    <property type="term" value="F:GDP phosphatase activity"/>
    <property type="evidence" value="ECO:0007669"/>
    <property type="project" value="TreeGrafter"/>
</dbReference>
<comment type="cofactor">
    <cofactor evidence="1">
        <name>Ca(2+)</name>
        <dbReference type="ChEBI" id="CHEBI:29108"/>
    </cofactor>
</comment>
<evidence type="ECO:0000256" key="11">
    <source>
        <dbReference type="ARBA" id="ARBA00022989"/>
    </source>
</evidence>
<dbReference type="FunFam" id="3.30.420.40:FF:000068">
    <property type="entry name" value="Ectonucleoside triphosphate diphosphohydrolase 1"/>
    <property type="match status" value="1"/>
</dbReference>
<evidence type="ECO:0000256" key="4">
    <source>
        <dbReference type="ARBA" id="ARBA00009283"/>
    </source>
</evidence>
<evidence type="ECO:0000313" key="20">
    <source>
        <dbReference type="Ensembl" id="ENSMMOP00000015570.1"/>
    </source>
</evidence>
<dbReference type="OMA" id="NEECRYQ"/>
<dbReference type="GO" id="GO:0009134">
    <property type="term" value="P:nucleoside diphosphate catabolic process"/>
    <property type="evidence" value="ECO:0007669"/>
    <property type="project" value="TreeGrafter"/>
</dbReference>
<keyword evidence="7 17" id="KW-0378">Hydrolase</keyword>
<dbReference type="PANTHER" id="PTHR11782">
    <property type="entry name" value="ADENOSINE/GUANOSINE DIPHOSPHATASE"/>
    <property type="match status" value="1"/>
</dbReference>
<dbReference type="FunFam" id="3.30.420.150:FF:000002">
    <property type="entry name" value="Ectonucleoside triphosphate diphosphohydrolase 1"/>
    <property type="match status" value="1"/>
</dbReference>
<keyword evidence="14" id="KW-0325">Glycoprotein</keyword>
<evidence type="ECO:0000256" key="18">
    <source>
        <dbReference type="SAM" id="Phobius"/>
    </source>
</evidence>
<comment type="similarity">
    <text evidence="4 17">Belongs to the GDA1/CD39 NTPase family.</text>
</comment>
<reference evidence="20" key="1">
    <citation type="submission" date="2025-08" db="UniProtKB">
        <authorList>
            <consortium name="Ensembl"/>
        </authorList>
    </citation>
    <scope>IDENTIFICATION</scope>
</reference>
<comment type="cofactor">
    <cofactor evidence="2">
        <name>Mg(2+)</name>
        <dbReference type="ChEBI" id="CHEBI:18420"/>
    </cofactor>
</comment>
<keyword evidence="6 16" id="KW-0547">Nucleotide-binding</keyword>
<keyword evidence="19" id="KW-0732">Signal</keyword>
<keyword evidence="11 18" id="KW-1133">Transmembrane helix</keyword>
<evidence type="ECO:0000256" key="13">
    <source>
        <dbReference type="ARBA" id="ARBA00023157"/>
    </source>
</evidence>
<dbReference type="PROSITE" id="PS01238">
    <property type="entry name" value="GDA1_CD39_NTPASE"/>
    <property type="match status" value="1"/>
</dbReference>